<dbReference type="Proteomes" id="UP000282312">
    <property type="component" value="Unassembled WGS sequence"/>
</dbReference>
<accession>A0A3N9WSJ0</accession>
<dbReference type="EMBL" id="QGSZ01000329">
    <property type="protein sequence ID" value="RQW96966.1"/>
    <property type="molecule type" value="Genomic_DNA"/>
</dbReference>
<proteinExistence type="predicted"/>
<keyword evidence="1" id="KW-1133">Transmembrane helix</keyword>
<keyword evidence="1" id="KW-0472">Membrane</keyword>
<feature type="transmembrane region" description="Helical" evidence="1">
    <location>
        <begin position="98"/>
        <end position="117"/>
    </location>
</feature>
<dbReference type="AlphaFoldDB" id="A0A3N9WSJ0"/>
<evidence type="ECO:0000256" key="1">
    <source>
        <dbReference type="SAM" id="Phobius"/>
    </source>
</evidence>
<keyword evidence="3" id="KW-1185">Reference proteome</keyword>
<name>A0A3N9WSJ0_9ACTN</name>
<evidence type="ECO:0000313" key="3">
    <source>
        <dbReference type="Proteomes" id="UP000282312"/>
    </source>
</evidence>
<feature type="transmembrane region" description="Helical" evidence="1">
    <location>
        <begin position="129"/>
        <end position="148"/>
    </location>
</feature>
<organism evidence="2 3">
    <name type="scientific">Micromonospora inaquosa</name>
    <dbReference type="NCBI Taxonomy" id="2203716"/>
    <lineage>
        <taxon>Bacteria</taxon>
        <taxon>Bacillati</taxon>
        <taxon>Actinomycetota</taxon>
        <taxon>Actinomycetes</taxon>
        <taxon>Micromonosporales</taxon>
        <taxon>Micromonosporaceae</taxon>
        <taxon>Micromonospora</taxon>
    </lineage>
</organism>
<gene>
    <name evidence="2" type="ORF">DLJ59_30220</name>
</gene>
<feature type="transmembrane region" description="Helical" evidence="1">
    <location>
        <begin position="154"/>
        <end position="171"/>
    </location>
</feature>
<protein>
    <submittedName>
        <fullName evidence="2">Uncharacterized protein</fullName>
    </submittedName>
</protein>
<sequence length="181" mass="19720">MGRPDLDHHEEAERLQQVLRTSHEELAATESGTTTYRTRRAEVFAATTQLLDFEARIPVLMDERRRRISSRIVYVGGAVALAAMLVIGGLVVDGRFSRWYLVPIIVVCLLAGVITLSEPRAQRPGHRNRAVGALILVAGAALVVVAALRVVSAIWLLALLPVLVAALACWLHDGTEVEATK</sequence>
<reference evidence="2 3" key="1">
    <citation type="submission" date="2018-05" db="EMBL/GenBank/DDBJ databases">
        <title>Micromonospora from Atacama Desert.</title>
        <authorList>
            <person name="Carro L."/>
            <person name="Goodfellow M."/>
            <person name="Klenk H.-P."/>
        </authorList>
    </citation>
    <scope>NUCLEOTIDE SEQUENCE [LARGE SCALE GENOMIC DNA]</scope>
    <source>
        <strain evidence="2 3">LB39</strain>
    </source>
</reference>
<keyword evidence="1" id="KW-0812">Transmembrane</keyword>
<comment type="caution">
    <text evidence="2">The sequence shown here is derived from an EMBL/GenBank/DDBJ whole genome shotgun (WGS) entry which is preliminary data.</text>
</comment>
<evidence type="ECO:0000313" key="2">
    <source>
        <dbReference type="EMBL" id="RQW96966.1"/>
    </source>
</evidence>
<dbReference type="RefSeq" id="WP_124776914.1">
    <property type="nucleotide sequence ID" value="NZ_QGSZ01000329.1"/>
</dbReference>
<feature type="transmembrane region" description="Helical" evidence="1">
    <location>
        <begin position="72"/>
        <end position="92"/>
    </location>
</feature>